<dbReference type="InterPro" id="IPR017475">
    <property type="entry name" value="EPS_sugar_tfrase"/>
</dbReference>
<dbReference type="GO" id="GO:0009242">
    <property type="term" value="P:colanic acid biosynthetic process"/>
    <property type="evidence" value="ECO:0007669"/>
    <property type="project" value="TreeGrafter"/>
</dbReference>
<accession>A0A2H0NDI6</accession>
<comment type="caution">
    <text evidence="9">The sequence shown here is derived from an EMBL/GenBank/DDBJ whole genome shotgun (WGS) entry which is preliminary data.</text>
</comment>
<dbReference type="Proteomes" id="UP000230564">
    <property type="component" value="Unassembled WGS sequence"/>
</dbReference>
<evidence type="ECO:0000313" key="10">
    <source>
        <dbReference type="Proteomes" id="UP000230564"/>
    </source>
</evidence>
<evidence type="ECO:0000256" key="2">
    <source>
        <dbReference type="ARBA" id="ARBA00006464"/>
    </source>
</evidence>
<feature type="transmembrane region" description="Helical" evidence="7">
    <location>
        <begin position="271"/>
        <end position="292"/>
    </location>
</feature>
<name>A0A2H0NDI6_9BACT</name>
<dbReference type="AlphaFoldDB" id="A0A2H0NDI6"/>
<dbReference type="EMBL" id="PCWQ01000007">
    <property type="protein sequence ID" value="PIR06962.1"/>
    <property type="molecule type" value="Genomic_DNA"/>
</dbReference>
<keyword evidence="5 7" id="KW-1133">Transmembrane helix</keyword>
<evidence type="ECO:0000313" key="9">
    <source>
        <dbReference type="EMBL" id="PIR06962.1"/>
    </source>
</evidence>
<evidence type="ECO:0000256" key="7">
    <source>
        <dbReference type="SAM" id="Phobius"/>
    </source>
</evidence>
<comment type="subcellular location">
    <subcellularLocation>
        <location evidence="1">Membrane</location>
        <topology evidence="1">Multi-pass membrane protein</topology>
    </subcellularLocation>
</comment>
<evidence type="ECO:0000256" key="5">
    <source>
        <dbReference type="ARBA" id="ARBA00022989"/>
    </source>
</evidence>
<feature type="transmembrane region" description="Helical" evidence="7">
    <location>
        <begin position="7"/>
        <end position="26"/>
    </location>
</feature>
<dbReference type="GO" id="GO:0089702">
    <property type="term" value="F:undecaprenyl-phosphate glucose phosphotransferase activity"/>
    <property type="evidence" value="ECO:0007669"/>
    <property type="project" value="TreeGrafter"/>
</dbReference>
<keyword evidence="4 7" id="KW-0812">Transmembrane</keyword>
<feature type="transmembrane region" description="Helical" evidence="7">
    <location>
        <begin position="70"/>
        <end position="91"/>
    </location>
</feature>
<protein>
    <recommendedName>
        <fullName evidence="8">Bacterial sugar transferase domain-containing protein</fullName>
    </recommendedName>
</protein>
<evidence type="ECO:0000256" key="3">
    <source>
        <dbReference type="ARBA" id="ARBA00022679"/>
    </source>
</evidence>
<dbReference type="NCBIfam" id="TIGR03025">
    <property type="entry name" value="EPS_sugtrans"/>
    <property type="match status" value="1"/>
</dbReference>
<feature type="transmembrane region" description="Helical" evidence="7">
    <location>
        <begin position="103"/>
        <end position="122"/>
    </location>
</feature>
<evidence type="ECO:0000259" key="8">
    <source>
        <dbReference type="Pfam" id="PF02397"/>
    </source>
</evidence>
<dbReference type="PANTHER" id="PTHR30576">
    <property type="entry name" value="COLANIC BIOSYNTHESIS UDP-GLUCOSE LIPID CARRIER TRANSFERASE"/>
    <property type="match status" value="1"/>
</dbReference>
<evidence type="ECO:0000256" key="6">
    <source>
        <dbReference type="ARBA" id="ARBA00023136"/>
    </source>
</evidence>
<gene>
    <name evidence="9" type="ORF">COV55_00875</name>
</gene>
<organism evidence="9 10">
    <name type="scientific">Candidatus Komeilibacteria bacterium CG11_big_fil_rev_8_21_14_0_20_36_20</name>
    <dbReference type="NCBI Taxonomy" id="1974477"/>
    <lineage>
        <taxon>Bacteria</taxon>
        <taxon>Candidatus Komeiliibacteriota</taxon>
    </lineage>
</organism>
<evidence type="ECO:0000256" key="4">
    <source>
        <dbReference type="ARBA" id="ARBA00022692"/>
    </source>
</evidence>
<keyword evidence="6 7" id="KW-0472">Membrane</keyword>
<comment type="similarity">
    <text evidence="2">Belongs to the bacterial sugar transferase family.</text>
</comment>
<sequence length="454" mass="52970">MKKITLFIIDIVLLYASLALTLWLRYGQINKDLWMRHFWPFSIIFALWIVVFFINGLYEIRKVRNDFKFYGNLIQNLLINALLAVLVFYVILGNFTTLKPQTVLVVLLIIFTILFLVWRRLFYELISSATLRDNLAIIGINEGSLLLAEEIITKPHLGYNLKLIINPDYSLIPEKFHIISISKDISDLKNQLVTHKINTVVSVNNPKYSPEVARYLFETIDLKIQYLNLTDFYEKVTGKILVTALERNWFLENITRKNNELFKATKRTIDIVCSVIFGLISLIIMPILALLIKSESKGPLIYKQERVGLNGKKITVYKFRSMVHNAETTQEIWAQKNDNRITRIGKFIRKTRLDEIPQFWNIFRGNMSFVGPRPERPKFVEQLKKKVPFYNERHLVKPGLTGWAQINFPYGSSIEDAHEKLQYDLFYIKNQSISLDISIILKTINAIFSINLGR</sequence>
<feature type="domain" description="Bacterial sugar transferase" evidence="8">
    <location>
        <begin position="266"/>
        <end position="448"/>
    </location>
</feature>
<reference evidence="9 10" key="1">
    <citation type="submission" date="2017-09" db="EMBL/GenBank/DDBJ databases">
        <title>Depth-based differentiation of microbial function through sediment-hosted aquifers and enrichment of novel symbionts in the deep terrestrial subsurface.</title>
        <authorList>
            <person name="Probst A.J."/>
            <person name="Ladd B."/>
            <person name="Jarett J.K."/>
            <person name="Geller-Mcgrath D.E."/>
            <person name="Sieber C.M."/>
            <person name="Emerson J.B."/>
            <person name="Anantharaman K."/>
            <person name="Thomas B.C."/>
            <person name="Malmstrom R."/>
            <person name="Stieglmeier M."/>
            <person name="Klingl A."/>
            <person name="Woyke T."/>
            <person name="Ryan C.M."/>
            <person name="Banfield J.F."/>
        </authorList>
    </citation>
    <scope>NUCLEOTIDE SEQUENCE [LARGE SCALE GENOMIC DNA]</scope>
    <source>
        <strain evidence="9">CG11_big_fil_rev_8_21_14_0_20_36_20</strain>
    </source>
</reference>
<keyword evidence="3" id="KW-0808">Transferase</keyword>
<dbReference type="Pfam" id="PF02397">
    <property type="entry name" value="Bac_transf"/>
    <property type="match status" value="1"/>
</dbReference>
<feature type="transmembrane region" description="Helical" evidence="7">
    <location>
        <begin position="38"/>
        <end position="58"/>
    </location>
</feature>
<proteinExistence type="inferred from homology"/>
<dbReference type="GO" id="GO:0016020">
    <property type="term" value="C:membrane"/>
    <property type="evidence" value="ECO:0007669"/>
    <property type="project" value="UniProtKB-SubCell"/>
</dbReference>
<dbReference type="PANTHER" id="PTHR30576:SF21">
    <property type="entry name" value="UDP-GLUCOSE:UNDECAPRENYL-PHOSPHATE GLUCOSE-1-PHOSPHATE TRANSFERASE"/>
    <property type="match status" value="1"/>
</dbReference>
<evidence type="ECO:0000256" key="1">
    <source>
        <dbReference type="ARBA" id="ARBA00004141"/>
    </source>
</evidence>
<dbReference type="InterPro" id="IPR003362">
    <property type="entry name" value="Bact_transf"/>
</dbReference>